<evidence type="ECO:0000313" key="2">
    <source>
        <dbReference type="Proteomes" id="UP001152795"/>
    </source>
</evidence>
<gene>
    <name evidence="1" type="ORF">PACLA_8A018950</name>
</gene>
<sequence>MILLPRQDSFEIEMTDSLKYMLGITEWNVHSIISQIKEQFEKNVPDASLSMLQIMLLATGLQPEHYTFHRKFMPDMSNGIKKMFIYCDEVEHSIVGNVKARHLASIPIVTEDQGSSSLCNYRPPEVTRGLIKCNIKDLHIGIYDTTFTALPFSAGTITIECVIEKNMLKLEMTVQNQELVPTSYKLYKYETFNLANMKTKKILQLELCLG</sequence>
<name>A0A6S7H3W0_PARCT</name>
<evidence type="ECO:0000313" key="1">
    <source>
        <dbReference type="EMBL" id="CAB3998675.1"/>
    </source>
</evidence>
<dbReference type="AlphaFoldDB" id="A0A6S7H3W0"/>
<dbReference type="EMBL" id="CACRXK020003410">
    <property type="protein sequence ID" value="CAB3998675.1"/>
    <property type="molecule type" value="Genomic_DNA"/>
</dbReference>
<organism evidence="1 2">
    <name type="scientific">Paramuricea clavata</name>
    <name type="common">Red gorgonian</name>
    <name type="synonym">Violescent sea-whip</name>
    <dbReference type="NCBI Taxonomy" id="317549"/>
    <lineage>
        <taxon>Eukaryota</taxon>
        <taxon>Metazoa</taxon>
        <taxon>Cnidaria</taxon>
        <taxon>Anthozoa</taxon>
        <taxon>Octocorallia</taxon>
        <taxon>Malacalcyonacea</taxon>
        <taxon>Plexauridae</taxon>
        <taxon>Paramuricea</taxon>
    </lineage>
</organism>
<reference evidence="1" key="1">
    <citation type="submission" date="2020-04" db="EMBL/GenBank/DDBJ databases">
        <authorList>
            <person name="Alioto T."/>
            <person name="Alioto T."/>
            <person name="Gomez Garrido J."/>
        </authorList>
    </citation>
    <scope>NUCLEOTIDE SEQUENCE</scope>
    <source>
        <strain evidence="1">A484AB</strain>
    </source>
</reference>
<proteinExistence type="predicted"/>
<keyword evidence="2" id="KW-1185">Reference proteome</keyword>
<comment type="caution">
    <text evidence="1">The sequence shown here is derived from an EMBL/GenBank/DDBJ whole genome shotgun (WGS) entry which is preliminary data.</text>
</comment>
<dbReference type="Proteomes" id="UP001152795">
    <property type="component" value="Unassembled WGS sequence"/>
</dbReference>
<accession>A0A6S7H3W0</accession>
<protein>
    <submittedName>
        <fullName evidence="1">Uncharacterized protein</fullName>
    </submittedName>
</protein>
<dbReference type="OrthoDB" id="6422898at2759"/>